<evidence type="ECO:0000256" key="1">
    <source>
        <dbReference type="ARBA" id="ARBA00023125"/>
    </source>
</evidence>
<gene>
    <name evidence="4" type="ORF">K8V00_05715</name>
</gene>
<dbReference type="InterPro" id="IPR001647">
    <property type="entry name" value="HTH_TetR"/>
</dbReference>
<dbReference type="SUPFAM" id="SSF46689">
    <property type="entry name" value="Homeodomain-like"/>
    <property type="match status" value="1"/>
</dbReference>
<sequence>MADYRFQRTDNEIQTAFLKLVDQQGFRNVSVSAVTHAALINRQTFYQHYTDIYDLSEKMIENMLLKFESLLKIRGQKNSLKLGIREMEELISPQATQLFINERNKIKILRQLPLDDRSLDKRLTQIINEYLNNFFKEKISDFERELLTAVVFTGINYILAEKKFPNVQQIKRSFEDMNRLFS</sequence>
<dbReference type="InterPro" id="IPR009057">
    <property type="entry name" value="Homeodomain-like_sf"/>
</dbReference>
<dbReference type="GO" id="GO:0003677">
    <property type="term" value="F:DNA binding"/>
    <property type="evidence" value="ECO:0007669"/>
    <property type="project" value="UniProtKB-UniRule"/>
</dbReference>
<dbReference type="PANTHER" id="PTHR43479">
    <property type="entry name" value="ACREF/ENVCD OPERON REPRESSOR-RELATED"/>
    <property type="match status" value="1"/>
</dbReference>
<dbReference type="Proteomes" id="UP000707535">
    <property type="component" value="Unassembled WGS sequence"/>
</dbReference>
<feature type="domain" description="HTH tetR-type" evidence="3">
    <location>
        <begin position="7"/>
        <end position="67"/>
    </location>
</feature>
<keyword evidence="1 2" id="KW-0238">DNA-binding</keyword>
<evidence type="ECO:0000313" key="5">
    <source>
        <dbReference type="Proteomes" id="UP000707535"/>
    </source>
</evidence>
<comment type="caution">
    <text evidence="4">The sequence shown here is derived from an EMBL/GenBank/DDBJ whole genome shotgun (WGS) entry which is preliminary data.</text>
</comment>
<organism evidence="4 5">
    <name type="scientific">Ligilactobacillus acidipiscis</name>
    <dbReference type="NCBI Taxonomy" id="89059"/>
    <lineage>
        <taxon>Bacteria</taxon>
        <taxon>Bacillati</taxon>
        <taxon>Bacillota</taxon>
        <taxon>Bacilli</taxon>
        <taxon>Lactobacillales</taxon>
        <taxon>Lactobacillaceae</taxon>
        <taxon>Ligilactobacillus</taxon>
    </lineage>
</organism>
<evidence type="ECO:0000259" key="3">
    <source>
        <dbReference type="PROSITE" id="PS50977"/>
    </source>
</evidence>
<accession>A0A921K0Y7</accession>
<evidence type="ECO:0000256" key="2">
    <source>
        <dbReference type="PROSITE-ProRule" id="PRU00335"/>
    </source>
</evidence>
<dbReference type="EMBL" id="DYXG01000056">
    <property type="protein sequence ID" value="HJE97101.1"/>
    <property type="molecule type" value="Genomic_DNA"/>
</dbReference>
<evidence type="ECO:0000313" key="4">
    <source>
        <dbReference type="EMBL" id="HJE97101.1"/>
    </source>
</evidence>
<protein>
    <submittedName>
        <fullName evidence="4">TetR/AcrR family transcriptional regulator</fullName>
    </submittedName>
</protein>
<dbReference type="AlphaFoldDB" id="A0A921K0Y7"/>
<dbReference type="InterPro" id="IPR050624">
    <property type="entry name" value="HTH-type_Tx_Regulator"/>
</dbReference>
<reference evidence="4" key="2">
    <citation type="submission" date="2021-09" db="EMBL/GenBank/DDBJ databases">
        <authorList>
            <person name="Gilroy R."/>
        </authorList>
    </citation>
    <scope>NUCLEOTIDE SEQUENCE</scope>
    <source>
        <strain evidence="4">CHK174-6876</strain>
    </source>
</reference>
<dbReference type="Gene3D" id="1.10.357.10">
    <property type="entry name" value="Tetracycline Repressor, domain 2"/>
    <property type="match status" value="1"/>
</dbReference>
<dbReference type="PROSITE" id="PS50977">
    <property type="entry name" value="HTH_TETR_2"/>
    <property type="match status" value="1"/>
</dbReference>
<dbReference type="PANTHER" id="PTHR43479:SF7">
    <property type="entry name" value="TETR-FAMILY TRANSCRIPTIONAL REGULATOR"/>
    <property type="match status" value="1"/>
</dbReference>
<proteinExistence type="predicted"/>
<feature type="DNA-binding region" description="H-T-H motif" evidence="2">
    <location>
        <begin position="30"/>
        <end position="49"/>
    </location>
</feature>
<name>A0A921K0Y7_9LACO</name>
<reference evidence="4" key="1">
    <citation type="journal article" date="2021" name="PeerJ">
        <title>Extensive microbial diversity within the chicken gut microbiome revealed by metagenomics and culture.</title>
        <authorList>
            <person name="Gilroy R."/>
            <person name="Ravi A."/>
            <person name="Getino M."/>
            <person name="Pursley I."/>
            <person name="Horton D.L."/>
            <person name="Alikhan N.F."/>
            <person name="Baker D."/>
            <person name="Gharbi K."/>
            <person name="Hall N."/>
            <person name="Watson M."/>
            <person name="Adriaenssens E.M."/>
            <person name="Foster-Nyarko E."/>
            <person name="Jarju S."/>
            <person name="Secka A."/>
            <person name="Antonio M."/>
            <person name="Oren A."/>
            <person name="Chaudhuri R.R."/>
            <person name="La Ragione R."/>
            <person name="Hildebrand F."/>
            <person name="Pallen M.J."/>
        </authorList>
    </citation>
    <scope>NUCLEOTIDE SEQUENCE</scope>
    <source>
        <strain evidence="4">CHK174-6876</strain>
    </source>
</reference>